<dbReference type="InterPro" id="IPR020401">
    <property type="entry name" value="mRNA_transport_factor_GFD1"/>
</dbReference>
<evidence type="ECO:0000313" key="2">
    <source>
        <dbReference type="EMBL" id="CAH02311.1"/>
    </source>
</evidence>
<proteinExistence type="predicted"/>
<evidence type="ECO:0000256" key="1">
    <source>
        <dbReference type="SAM" id="MobiDB-lite"/>
    </source>
</evidence>
<gene>
    <name evidence="2" type="ORF">KLLA0_B08756g</name>
</gene>
<dbReference type="PaxDb" id="284590-Q6CVX1"/>
<dbReference type="AlphaFoldDB" id="Q6CVX1"/>
<dbReference type="HOGENOM" id="CLU_1289093_0_0_1"/>
<dbReference type="Proteomes" id="UP000000598">
    <property type="component" value="Chromosome B"/>
</dbReference>
<feature type="compositionally biased region" description="Basic and acidic residues" evidence="1">
    <location>
        <begin position="130"/>
        <end position="143"/>
    </location>
</feature>
<feature type="compositionally biased region" description="Basic residues" evidence="1">
    <location>
        <begin position="21"/>
        <end position="31"/>
    </location>
</feature>
<keyword evidence="3" id="KW-1185">Reference proteome</keyword>
<dbReference type="OMA" id="PLEWDEN"/>
<accession>Q6CVX1</accession>
<reference evidence="2 3" key="1">
    <citation type="journal article" date="2004" name="Nature">
        <title>Genome evolution in yeasts.</title>
        <authorList>
            <consortium name="Genolevures"/>
            <person name="Dujon B."/>
            <person name="Sherman D."/>
            <person name="Fischer G."/>
            <person name="Durrens P."/>
            <person name="Casaregola S."/>
            <person name="Lafontaine I."/>
            <person name="de Montigny J."/>
            <person name="Marck C."/>
            <person name="Neuveglise C."/>
            <person name="Talla E."/>
            <person name="Goffard N."/>
            <person name="Frangeul L."/>
            <person name="Aigle M."/>
            <person name="Anthouard V."/>
            <person name="Babour A."/>
            <person name="Barbe V."/>
            <person name="Barnay S."/>
            <person name="Blanchin S."/>
            <person name="Beckerich J.M."/>
            <person name="Beyne E."/>
            <person name="Bleykasten C."/>
            <person name="Boisrame A."/>
            <person name="Boyer J."/>
            <person name="Cattolico L."/>
            <person name="Confanioleri F."/>
            <person name="de Daruvar A."/>
            <person name="Despons L."/>
            <person name="Fabre E."/>
            <person name="Fairhead C."/>
            <person name="Ferry-Dumazet H."/>
            <person name="Groppi A."/>
            <person name="Hantraye F."/>
            <person name="Hennequin C."/>
            <person name="Jauniaux N."/>
            <person name="Joyet P."/>
            <person name="Kachouri R."/>
            <person name="Kerrest A."/>
            <person name="Koszul R."/>
            <person name="Lemaire M."/>
            <person name="Lesur I."/>
            <person name="Ma L."/>
            <person name="Muller H."/>
            <person name="Nicaud J.M."/>
            <person name="Nikolski M."/>
            <person name="Oztas S."/>
            <person name="Ozier-Kalogeropoulos O."/>
            <person name="Pellenz S."/>
            <person name="Potier S."/>
            <person name="Richard G.F."/>
            <person name="Straub M.L."/>
            <person name="Suleau A."/>
            <person name="Swennene D."/>
            <person name="Tekaia F."/>
            <person name="Wesolowski-Louvel M."/>
            <person name="Westhof E."/>
            <person name="Wirth B."/>
            <person name="Zeniou-Meyer M."/>
            <person name="Zivanovic I."/>
            <person name="Bolotin-Fukuhara M."/>
            <person name="Thierry A."/>
            <person name="Bouchier C."/>
            <person name="Caudron B."/>
            <person name="Scarpelli C."/>
            <person name="Gaillardin C."/>
            <person name="Weissenbach J."/>
            <person name="Wincker P."/>
            <person name="Souciet J.L."/>
        </authorList>
    </citation>
    <scope>NUCLEOTIDE SEQUENCE [LARGE SCALE GENOMIC DNA]</scope>
    <source>
        <strain evidence="3">ATCC 8585 / CBS 2359 / DSM 70799 / NBRC 1267 / NRRL Y-1140 / WM37</strain>
    </source>
</reference>
<feature type="region of interest" description="Disordered" evidence="1">
    <location>
        <begin position="1"/>
        <end position="170"/>
    </location>
</feature>
<dbReference type="KEGG" id="kla:KLLA0_B08756g"/>
<protein>
    <submittedName>
        <fullName evidence="2">KLLA0B08756p</fullName>
    </submittedName>
</protein>
<sequence length="214" mass="23783">MPLDSKWASAEPTEEASSPKKQVRSSKKPSTHHTDSKKKLSSKKQNPAQLAVTDSDTDDNSTDSDWSRPSSGRKSAIFDNERPKSNHSSKTLADNPLAKALGISCDPPQQGHPNKNSHSKGHSQSKLPLKKADKPLPKDKSTKSNEPIKGNNGKGKNQEKKAQSLKKKIEEQKKLLEENKHKAEQKDLINALLEGDVSFDWEEDESELMQKLQM</sequence>
<organism evidence="2 3">
    <name type="scientific">Kluyveromyces lactis (strain ATCC 8585 / CBS 2359 / DSM 70799 / NBRC 1267 / NRRL Y-1140 / WM37)</name>
    <name type="common">Yeast</name>
    <name type="synonym">Candida sphaerica</name>
    <dbReference type="NCBI Taxonomy" id="284590"/>
    <lineage>
        <taxon>Eukaryota</taxon>
        <taxon>Fungi</taxon>
        <taxon>Dikarya</taxon>
        <taxon>Ascomycota</taxon>
        <taxon>Saccharomycotina</taxon>
        <taxon>Saccharomycetes</taxon>
        <taxon>Saccharomycetales</taxon>
        <taxon>Saccharomycetaceae</taxon>
        <taxon>Kluyveromyces</taxon>
    </lineage>
</organism>
<dbReference type="Pfam" id="PF17331">
    <property type="entry name" value="GFD1"/>
    <property type="match status" value="1"/>
</dbReference>
<evidence type="ECO:0000313" key="3">
    <source>
        <dbReference type="Proteomes" id="UP000000598"/>
    </source>
</evidence>
<name>Q6CVX1_KLULA</name>
<feature type="compositionally biased region" description="Basic and acidic residues" evidence="1">
    <location>
        <begin position="156"/>
        <end position="170"/>
    </location>
</feature>
<dbReference type="EMBL" id="CR382122">
    <property type="protein sequence ID" value="CAH02311.1"/>
    <property type="molecule type" value="Genomic_DNA"/>
</dbReference>
<dbReference type="InParanoid" id="Q6CVX1"/>